<dbReference type="Proteomes" id="UP001162060">
    <property type="component" value="Unassembled WGS sequence"/>
</dbReference>
<proteinExistence type="predicted"/>
<dbReference type="AlphaFoldDB" id="A0AAV1TUV3"/>
<organism evidence="1 2">
    <name type="scientific">Peronospora matthiolae</name>
    <dbReference type="NCBI Taxonomy" id="2874970"/>
    <lineage>
        <taxon>Eukaryota</taxon>
        <taxon>Sar</taxon>
        <taxon>Stramenopiles</taxon>
        <taxon>Oomycota</taxon>
        <taxon>Peronosporomycetes</taxon>
        <taxon>Peronosporales</taxon>
        <taxon>Peronosporaceae</taxon>
        <taxon>Peronospora</taxon>
    </lineage>
</organism>
<protein>
    <submittedName>
        <fullName evidence="1">Uncharacterized protein</fullName>
    </submittedName>
</protein>
<gene>
    <name evidence="1" type="ORF">PM001_LOCUS10125</name>
</gene>
<sequence>MSARATRKSVDWHSTCRKQQAWKSTFRYPEAVGALIPAQATATRQTIAYAVGYVSRFMENPQQEHWTAVADLSFLARTKSRDSFQPSDKIDFRGTLGRGLGRRPR</sequence>
<name>A0AAV1TUV3_9STRA</name>
<comment type="caution">
    <text evidence="1">The sequence shown here is derived from an EMBL/GenBank/DDBJ whole genome shotgun (WGS) entry which is preliminary data.</text>
</comment>
<dbReference type="EMBL" id="CAKLBY020000084">
    <property type="protein sequence ID" value="CAK7924975.1"/>
    <property type="molecule type" value="Genomic_DNA"/>
</dbReference>
<evidence type="ECO:0000313" key="2">
    <source>
        <dbReference type="Proteomes" id="UP001162060"/>
    </source>
</evidence>
<reference evidence="1" key="1">
    <citation type="submission" date="2024-01" db="EMBL/GenBank/DDBJ databases">
        <authorList>
            <person name="Webb A."/>
        </authorList>
    </citation>
    <scope>NUCLEOTIDE SEQUENCE</scope>
    <source>
        <strain evidence="1">Pm1</strain>
    </source>
</reference>
<evidence type="ECO:0000313" key="1">
    <source>
        <dbReference type="EMBL" id="CAK7924975.1"/>
    </source>
</evidence>
<accession>A0AAV1TUV3</accession>